<comment type="similarity">
    <text evidence="1">Belongs to the glycosyltransferase 2 family.</text>
</comment>
<name>A0A7K1LN75_9FLAO</name>
<dbReference type="OrthoDB" id="9810303at2"/>
<dbReference type="AlphaFoldDB" id="A0A7K1LN75"/>
<dbReference type="EMBL" id="VJVW01000002">
    <property type="protein sequence ID" value="MUP42252.1"/>
    <property type="molecule type" value="Genomic_DNA"/>
</dbReference>
<dbReference type="PANTHER" id="PTHR43398">
    <property type="entry name" value="DOLICHOL-PHOSPHATE MANNOSYLTRANSFERASE SUBUNIT 1"/>
    <property type="match status" value="1"/>
</dbReference>
<feature type="domain" description="Glycosyltransferase 2-like" evidence="4">
    <location>
        <begin position="6"/>
        <end position="172"/>
    </location>
</feature>
<dbReference type="Gene3D" id="3.90.550.10">
    <property type="entry name" value="Spore Coat Polysaccharide Biosynthesis Protein SpsA, Chain A"/>
    <property type="match status" value="1"/>
</dbReference>
<dbReference type="CDD" id="cd06442">
    <property type="entry name" value="DPM1_like"/>
    <property type="match status" value="1"/>
</dbReference>
<evidence type="ECO:0000256" key="2">
    <source>
        <dbReference type="ARBA" id="ARBA00022676"/>
    </source>
</evidence>
<dbReference type="InterPro" id="IPR039528">
    <property type="entry name" value="DPM1-like"/>
</dbReference>
<evidence type="ECO:0000259" key="4">
    <source>
        <dbReference type="Pfam" id="PF00535"/>
    </source>
</evidence>
<sequence length="243" mass="28264">MVNGIIIIPTFNEIENIERIIRNVFSQRRKFQILVVDDNSPDGTAARVRTLQAEFPERLFLEERVGKQGLGTAYIHGFKWALERKYDYIFEMDADFSHNPNDLIRLYNTCKRDDADVAIGSRYITGVNVINWPMNRVLMSWLASRYVRFITGMDIQDTTAGFVCYKRKVLEAIDLDRIQFIGYAFQIEMKFKAYLRNFKIVEVPVIFTDRTRGTSKMSGSIISEAVFGVIKMKLKSLFNRKKV</sequence>
<evidence type="ECO:0000313" key="5">
    <source>
        <dbReference type="EMBL" id="MUP42252.1"/>
    </source>
</evidence>
<dbReference type="Proteomes" id="UP000460416">
    <property type="component" value="Unassembled WGS sequence"/>
</dbReference>
<dbReference type="InterPro" id="IPR001173">
    <property type="entry name" value="Glyco_trans_2-like"/>
</dbReference>
<dbReference type="GO" id="GO:0004582">
    <property type="term" value="F:dolichyl-phosphate beta-D-mannosyltransferase activity"/>
    <property type="evidence" value="ECO:0007669"/>
    <property type="project" value="InterPro"/>
</dbReference>
<proteinExistence type="inferred from homology"/>
<dbReference type="GO" id="GO:0016020">
    <property type="term" value="C:membrane"/>
    <property type="evidence" value="ECO:0007669"/>
    <property type="project" value="GOC"/>
</dbReference>
<evidence type="ECO:0000256" key="1">
    <source>
        <dbReference type="ARBA" id="ARBA00006739"/>
    </source>
</evidence>
<dbReference type="FunFam" id="3.90.550.10:FF:000128">
    <property type="entry name" value="Glycosyl transferase family 2"/>
    <property type="match status" value="1"/>
</dbReference>
<comment type="caution">
    <text evidence="5">The sequence shown here is derived from an EMBL/GenBank/DDBJ whole genome shotgun (WGS) entry which is preliminary data.</text>
</comment>
<dbReference type="SUPFAM" id="SSF53448">
    <property type="entry name" value="Nucleotide-diphospho-sugar transferases"/>
    <property type="match status" value="1"/>
</dbReference>
<reference evidence="5 6" key="1">
    <citation type="submission" date="2019-07" db="EMBL/GenBank/DDBJ databases">
        <title>Gramella aestuarii sp. nov., isolated from a tidal flat, and emended description of Gramella echinicola.</title>
        <authorList>
            <person name="Liu L."/>
        </authorList>
    </citation>
    <scope>NUCLEOTIDE SEQUENCE [LARGE SCALE GENOMIC DNA]</scope>
    <source>
        <strain evidence="5 6">BS12</strain>
    </source>
</reference>
<dbReference type="InterPro" id="IPR029044">
    <property type="entry name" value="Nucleotide-diphossugar_trans"/>
</dbReference>
<dbReference type="RefSeq" id="WP_156275252.1">
    <property type="nucleotide sequence ID" value="NZ_BAABGI010000001.1"/>
</dbReference>
<dbReference type="Pfam" id="PF00535">
    <property type="entry name" value="Glycos_transf_2"/>
    <property type="match status" value="1"/>
</dbReference>
<evidence type="ECO:0000256" key="3">
    <source>
        <dbReference type="ARBA" id="ARBA00022679"/>
    </source>
</evidence>
<protein>
    <submittedName>
        <fullName evidence="5">Polyprenol monophosphomannose synthase</fullName>
    </submittedName>
</protein>
<evidence type="ECO:0000313" key="6">
    <source>
        <dbReference type="Proteomes" id="UP000460416"/>
    </source>
</evidence>
<dbReference type="PANTHER" id="PTHR43398:SF1">
    <property type="entry name" value="DOLICHOL-PHOSPHATE MANNOSYLTRANSFERASE SUBUNIT 1"/>
    <property type="match status" value="1"/>
</dbReference>
<keyword evidence="2" id="KW-0328">Glycosyltransferase</keyword>
<keyword evidence="3" id="KW-0808">Transferase</keyword>
<accession>A0A7K1LN75</accession>
<keyword evidence="6" id="KW-1185">Reference proteome</keyword>
<organism evidence="5 6">
    <name type="scientific">Christiangramia aestuarii</name>
    <dbReference type="NCBI Taxonomy" id="1028746"/>
    <lineage>
        <taxon>Bacteria</taxon>
        <taxon>Pseudomonadati</taxon>
        <taxon>Bacteroidota</taxon>
        <taxon>Flavobacteriia</taxon>
        <taxon>Flavobacteriales</taxon>
        <taxon>Flavobacteriaceae</taxon>
        <taxon>Christiangramia</taxon>
    </lineage>
</organism>
<dbReference type="GO" id="GO:0009247">
    <property type="term" value="P:glycolipid biosynthetic process"/>
    <property type="evidence" value="ECO:0007669"/>
    <property type="project" value="TreeGrafter"/>
</dbReference>
<gene>
    <name evidence="5" type="ORF">FLP08_06680</name>
</gene>